<evidence type="ECO:0000313" key="3">
    <source>
        <dbReference type="EMBL" id="KAG4424904.1"/>
    </source>
</evidence>
<organism evidence="3 4">
    <name type="scientific">Cadophora malorum</name>
    <dbReference type="NCBI Taxonomy" id="108018"/>
    <lineage>
        <taxon>Eukaryota</taxon>
        <taxon>Fungi</taxon>
        <taxon>Dikarya</taxon>
        <taxon>Ascomycota</taxon>
        <taxon>Pezizomycotina</taxon>
        <taxon>Leotiomycetes</taxon>
        <taxon>Helotiales</taxon>
        <taxon>Ploettnerulaceae</taxon>
        <taxon>Cadophora</taxon>
    </lineage>
</organism>
<feature type="region of interest" description="Disordered" evidence="1">
    <location>
        <begin position="1"/>
        <end position="28"/>
    </location>
</feature>
<dbReference type="EMBL" id="JAFJYH010000015">
    <property type="protein sequence ID" value="KAG4424904.1"/>
    <property type="molecule type" value="Genomic_DNA"/>
</dbReference>
<comment type="caution">
    <text evidence="3">The sequence shown here is derived from an EMBL/GenBank/DDBJ whole genome shotgun (WGS) entry which is preliminary data.</text>
</comment>
<evidence type="ECO:0000256" key="2">
    <source>
        <dbReference type="SAM" id="Phobius"/>
    </source>
</evidence>
<protein>
    <submittedName>
        <fullName evidence="3">Uncharacterized protein</fullName>
    </submittedName>
</protein>
<evidence type="ECO:0000256" key="1">
    <source>
        <dbReference type="SAM" id="MobiDB-lite"/>
    </source>
</evidence>
<keyword evidence="2" id="KW-0472">Membrane</keyword>
<dbReference type="AlphaFoldDB" id="A0A8H7WHB6"/>
<evidence type="ECO:0000313" key="4">
    <source>
        <dbReference type="Proteomes" id="UP000664132"/>
    </source>
</evidence>
<sequence length="441" mass="49603">MSKADATIMSFRRADGPPSVNDKPTECDRPRNNWTELPRDVLFEAFNGAVCLEIWKTYAPDPIPLSRHGNAGLRSHKRIDCDVEADFLEIALTDEDVDDGTKVIICLRSRDPRDGLLPLPMTEEGYMKLAEQYNFPSSIFKVLYTGLSAVCQSSLGERTQWIFQQNATGKSSMSIIISHHMTKNYTVALVFGANQHDADSFIDFLLDGALTPHWSAAPLAALEYTADDFSNRIKVRHNDVWEVGNSLNMDTWATDLGPFDIKTLDLLGATRSLNTLFVELAYYSQACQTSQSLLRDIEKMVELEPVGSETKYTQNAKVVMEKILHLKSWYDGIQARSDYLTRRAEALLQTVYSLISQRDSAINLEISQRSAQVAEQSMDIAQLSREDNLAMREVAIAAARDSATMRVIAAVTLFFLPPTFVANFVFLQELLIMEIEIEIDY</sequence>
<accession>A0A8H7WHB6</accession>
<reference evidence="3" key="1">
    <citation type="submission" date="2021-02" db="EMBL/GenBank/DDBJ databases">
        <title>Genome sequence Cadophora malorum strain M34.</title>
        <authorList>
            <person name="Stefanovic E."/>
            <person name="Vu D."/>
            <person name="Scully C."/>
            <person name="Dijksterhuis J."/>
            <person name="Roader J."/>
            <person name="Houbraken J."/>
        </authorList>
    </citation>
    <scope>NUCLEOTIDE SEQUENCE</scope>
    <source>
        <strain evidence="3">M34</strain>
    </source>
</reference>
<feature type="transmembrane region" description="Helical" evidence="2">
    <location>
        <begin position="407"/>
        <end position="427"/>
    </location>
</feature>
<keyword evidence="2" id="KW-0812">Transmembrane</keyword>
<keyword evidence="4" id="KW-1185">Reference proteome</keyword>
<dbReference type="OrthoDB" id="2830640at2759"/>
<proteinExistence type="predicted"/>
<name>A0A8H7WHB6_9HELO</name>
<dbReference type="Proteomes" id="UP000664132">
    <property type="component" value="Unassembled WGS sequence"/>
</dbReference>
<gene>
    <name evidence="3" type="ORF">IFR04_001875</name>
</gene>
<keyword evidence="2" id="KW-1133">Transmembrane helix</keyword>